<accession>L8FYR0</accession>
<keyword evidence="3" id="KW-1185">Reference proteome</keyword>
<evidence type="ECO:0000256" key="1">
    <source>
        <dbReference type="SAM" id="MobiDB-lite"/>
    </source>
</evidence>
<feature type="compositionally biased region" description="Low complexity" evidence="1">
    <location>
        <begin position="95"/>
        <end position="106"/>
    </location>
</feature>
<feature type="region of interest" description="Disordered" evidence="1">
    <location>
        <begin position="283"/>
        <end position="303"/>
    </location>
</feature>
<dbReference type="EMBL" id="GL573366">
    <property type="protein sequence ID" value="ELR04856.1"/>
    <property type="molecule type" value="Genomic_DNA"/>
</dbReference>
<feature type="region of interest" description="Disordered" evidence="1">
    <location>
        <begin position="89"/>
        <end position="108"/>
    </location>
</feature>
<dbReference type="OrthoDB" id="10465187at2759"/>
<gene>
    <name evidence="2" type="ORF">GMDG_07081</name>
</gene>
<dbReference type="InParanoid" id="L8FYR0"/>
<dbReference type="VEuPathDB" id="FungiDB:GMDG_07081"/>
<sequence length="332" mass="37161">MNLEKVSGKSSRTFPRNQSPVLAKSPTLSASTSMDILDRYRLKYDNYVAYSGSGIERRTVSLEGVRKDSFESDGLFDFTFPLFQRKPQAPLTRLPSDPGSGPPSASNYSTAPNVQGNWWVPPSLNSLLMFIATNLYRRFQKVVAINILIFQWRSTKIDPRTGELKAEAPKKRLLDTPEALNTAYLEYSAQPISSESNVLYYTFNWRSPSTLNAKRPFIDTEDMQATGMDTLSNLLFRNLDAYSIRGPGAVIRTSSDSGSGSSAALLRFRPCFPLPFMTSFAERATSGPGSSSSSGIMEGRNEGHYHDLQGHGMNWARREERLVQVLDWFCPY</sequence>
<dbReference type="AlphaFoldDB" id="L8FYR0"/>
<evidence type="ECO:0000313" key="2">
    <source>
        <dbReference type="EMBL" id="ELR04856.1"/>
    </source>
</evidence>
<proteinExistence type="predicted"/>
<feature type="region of interest" description="Disordered" evidence="1">
    <location>
        <begin position="1"/>
        <end position="26"/>
    </location>
</feature>
<feature type="compositionally biased region" description="Low complexity" evidence="1">
    <location>
        <begin position="286"/>
        <end position="295"/>
    </location>
</feature>
<name>L8FYR0_PSED2</name>
<dbReference type="HOGENOM" id="CLU_837090_0_0_1"/>
<evidence type="ECO:0000313" key="3">
    <source>
        <dbReference type="Proteomes" id="UP000011064"/>
    </source>
</evidence>
<organism evidence="2 3">
    <name type="scientific">Pseudogymnoascus destructans (strain ATCC MYA-4855 / 20631-21)</name>
    <name type="common">Bat white-nose syndrome fungus</name>
    <name type="synonym">Geomyces destructans</name>
    <dbReference type="NCBI Taxonomy" id="658429"/>
    <lineage>
        <taxon>Eukaryota</taxon>
        <taxon>Fungi</taxon>
        <taxon>Dikarya</taxon>
        <taxon>Ascomycota</taxon>
        <taxon>Pezizomycotina</taxon>
        <taxon>Leotiomycetes</taxon>
        <taxon>Thelebolales</taxon>
        <taxon>Thelebolaceae</taxon>
        <taxon>Pseudogymnoascus</taxon>
    </lineage>
</organism>
<reference evidence="3" key="1">
    <citation type="submission" date="2010-09" db="EMBL/GenBank/DDBJ databases">
        <title>The genome sequence of Geomyces destructans 20631-21.</title>
        <authorList>
            <consortium name="The Broad Institute Genome Sequencing Platform"/>
            <person name="Cuomo C.A."/>
            <person name="Blehert D.S."/>
            <person name="Lorch J.M."/>
            <person name="Young S.K."/>
            <person name="Zeng Q."/>
            <person name="Gargeya S."/>
            <person name="Fitzgerald M."/>
            <person name="Haas B."/>
            <person name="Abouelleil A."/>
            <person name="Alvarado L."/>
            <person name="Arachchi H.M."/>
            <person name="Berlin A."/>
            <person name="Brown A."/>
            <person name="Chapman S.B."/>
            <person name="Chen Z."/>
            <person name="Dunbar C."/>
            <person name="Freedman E."/>
            <person name="Gearin G."/>
            <person name="Gellesch M."/>
            <person name="Goldberg J."/>
            <person name="Griggs A."/>
            <person name="Gujja S."/>
            <person name="Heiman D."/>
            <person name="Howarth C."/>
            <person name="Larson L."/>
            <person name="Lui A."/>
            <person name="MacDonald P.J.P."/>
            <person name="Montmayeur A."/>
            <person name="Murphy C."/>
            <person name="Neiman D."/>
            <person name="Pearson M."/>
            <person name="Priest M."/>
            <person name="Roberts A."/>
            <person name="Saif S."/>
            <person name="Shea T."/>
            <person name="Shenoy N."/>
            <person name="Sisk P."/>
            <person name="Stolte C."/>
            <person name="Sykes S."/>
            <person name="Wortman J."/>
            <person name="Nusbaum C."/>
            <person name="Birren B."/>
        </authorList>
    </citation>
    <scope>NUCLEOTIDE SEQUENCE [LARGE SCALE GENOMIC DNA]</scope>
    <source>
        <strain evidence="3">ATCC MYA-4855 / 20631-21</strain>
    </source>
</reference>
<protein>
    <submittedName>
        <fullName evidence="2">Uncharacterized protein</fullName>
    </submittedName>
</protein>
<dbReference type="Proteomes" id="UP000011064">
    <property type="component" value="Unassembled WGS sequence"/>
</dbReference>
<feature type="compositionally biased region" description="Polar residues" evidence="1">
    <location>
        <begin position="8"/>
        <end position="26"/>
    </location>
</feature>